<dbReference type="Proteomes" id="UP000321155">
    <property type="component" value="Unassembled WGS sequence"/>
</dbReference>
<evidence type="ECO:0000313" key="1">
    <source>
        <dbReference type="EMBL" id="GEO93185.1"/>
    </source>
</evidence>
<proteinExistence type="predicted"/>
<evidence type="ECO:0000313" key="2">
    <source>
        <dbReference type="Proteomes" id="UP000321155"/>
    </source>
</evidence>
<sequence>MDRFFLAVPVGTAGVTGADAAVSVVADGMGASTFPSMTPVDIVLKPRYFPSSGS</sequence>
<reference evidence="1 2" key="1">
    <citation type="submission" date="2019-07" db="EMBL/GenBank/DDBJ databases">
        <title>Whole genome shotgun sequence of Kocuria flava NBRC 107626.</title>
        <authorList>
            <person name="Hosoyama A."/>
            <person name="Uohara A."/>
            <person name="Ohji S."/>
            <person name="Ichikawa N."/>
        </authorList>
    </citation>
    <scope>NUCLEOTIDE SEQUENCE [LARGE SCALE GENOMIC DNA]</scope>
    <source>
        <strain evidence="1 2">NBRC 107626</strain>
    </source>
</reference>
<organism evidence="1 2">
    <name type="scientific">Kocuria flava</name>
    <dbReference type="NCBI Taxonomy" id="446860"/>
    <lineage>
        <taxon>Bacteria</taxon>
        <taxon>Bacillati</taxon>
        <taxon>Actinomycetota</taxon>
        <taxon>Actinomycetes</taxon>
        <taxon>Micrococcales</taxon>
        <taxon>Micrococcaceae</taxon>
        <taxon>Kocuria</taxon>
    </lineage>
</organism>
<keyword evidence="2" id="KW-1185">Reference proteome</keyword>
<accession>A0ABQ0X710</accession>
<name>A0ABQ0X710_9MICC</name>
<protein>
    <submittedName>
        <fullName evidence="1">Uncharacterized protein</fullName>
    </submittedName>
</protein>
<dbReference type="EMBL" id="BJZR01000092">
    <property type="protein sequence ID" value="GEO93185.1"/>
    <property type="molecule type" value="Genomic_DNA"/>
</dbReference>
<gene>
    <name evidence="1" type="ORF">KFL01_24910</name>
</gene>
<comment type="caution">
    <text evidence="1">The sequence shown here is derived from an EMBL/GenBank/DDBJ whole genome shotgun (WGS) entry which is preliminary data.</text>
</comment>